<gene>
    <name evidence="1" type="ORF">MCNS_10370</name>
</gene>
<name>A0A1X1TJ14_9MYCO</name>
<evidence type="ECO:0000313" key="2">
    <source>
        <dbReference type="Proteomes" id="UP000467385"/>
    </source>
</evidence>
<dbReference type="STRING" id="44010.AWC00_07160"/>
<dbReference type="OrthoDB" id="2613315at2"/>
<dbReference type="EMBL" id="AP022613">
    <property type="protein sequence ID" value="BBZ37974.1"/>
    <property type="molecule type" value="Genomic_DNA"/>
</dbReference>
<dbReference type="Proteomes" id="UP000467385">
    <property type="component" value="Chromosome"/>
</dbReference>
<accession>A0A1X1TJ14</accession>
<proteinExistence type="predicted"/>
<organism evidence="1 2">
    <name type="scientific">Mycobacterium conspicuum</name>
    <dbReference type="NCBI Taxonomy" id="44010"/>
    <lineage>
        <taxon>Bacteria</taxon>
        <taxon>Bacillati</taxon>
        <taxon>Actinomycetota</taxon>
        <taxon>Actinomycetes</taxon>
        <taxon>Mycobacteriales</taxon>
        <taxon>Mycobacteriaceae</taxon>
        <taxon>Mycobacterium</taxon>
    </lineage>
</organism>
<sequence length="72" mass="8374">MSDDERDEQQPDLTTRWSAALAERLQRVARHSSLGLLSQADERRFQALCEELHTLSDLIDRFELTQQTTEKS</sequence>
<dbReference type="AlphaFoldDB" id="A0A1X1TJ14"/>
<reference evidence="1 2" key="1">
    <citation type="journal article" date="2019" name="Emerg. Microbes Infect.">
        <title>Comprehensive subspecies identification of 175 nontuberculous mycobacteria species based on 7547 genomic profiles.</title>
        <authorList>
            <person name="Matsumoto Y."/>
            <person name="Kinjo T."/>
            <person name="Motooka D."/>
            <person name="Nabeya D."/>
            <person name="Jung N."/>
            <person name="Uechi K."/>
            <person name="Horii T."/>
            <person name="Iida T."/>
            <person name="Fujita J."/>
            <person name="Nakamura S."/>
        </authorList>
    </citation>
    <scope>NUCLEOTIDE SEQUENCE [LARGE SCALE GENOMIC DNA]</scope>
    <source>
        <strain evidence="1 2">JCM 14738</strain>
    </source>
</reference>
<evidence type="ECO:0000313" key="1">
    <source>
        <dbReference type="EMBL" id="BBZ37974.1"/>
    </source>
</evidence>
<keyword evidence="2" id="KW-1185">Reference proteome</keyword>
<dbReference type="RefSeq" id="WP_085231967.1">
    <property type="nucleotide sequence ID" value="NZ_AP022613.1"/>
</dbReference>
<protein>
    <submittedName>
        <fullName evidence="1">Uncharacterized protein</fullName>
    </submittedName>
</protein>